<evidence type="ECO:0000313" key="4">
    <source>
        <dbReference type="EMBL" id="QOY38170.1"/>
    </source>
</evidence>
<dbReference type="RefSeq" id="WP_071316488.1">
    <property type="nucleotide sequence ID" value="NZ_CP063356.2"/>
</dbReference>
<evidence type="ECO:0000313" key="3">
    <source>
        <dbReference type="EMBL" id="OIJ20853.1"/>
    </source>
</evidence>
<dbReference type="OrthoDB" id="2970242at2"/>
<gene>
    <name evidence="4" type="ORF">AWH56_011895</name>
    <name evidence="3" type="ORF">AWH56_07185</name>
    <name evidence="2" type="ORF">AWH56_10920</name>
</gene>
<dbReference type="AlphaFoldDB" id="A0A1S2LVU7"/>
<dbReference type="EMBL" id="CP063356">
    <property type="protein sequence ID" value="QOY38170.1"/>
    <property type="molecule type" value="Genomic_DNA"/>
</dbReference>
<protein>
    <recommendedName>
        <fullName evidence="6">DUF3221 domain-containing protein</fullName>
    </recommendedName>
</protein>
<reference evidence="2 5" key="1">
    <citation type="submission" date="2016-10" db="EMBL/GenBank/DDBJ databases">
        <title>Draft genome sequences of four alkaliphilic bacteria belonging to the Anaerobacillus genus.</title>
        <authorList>
            <person name="Bassil N.M."/>
            <person name="Lloyd J.R."/>
        </authorList>
    </citation>
    <scope>NUCLEOTIDE SEQUENCE [LARGE SCALE GENOMIC DNA]</scope>
    <source>
        <strain evidence="2 5">NB2006</strain>
    </source>
</reference>
<organism evidence="2 5">
    <name type="scientific">Anaerobacillus isosaccharinicus</name>
    <dbReference type="NCBI Taxonomy" id="1532552"/>
    <lineage>
        <taxon>Bacteria</taxon>
        <taxon>Bacillati</taxon>
        <taxon>Bacillota</taxon>
        <taxon>Bacilli</taxon>
        <taxon>Bacillales</taxon>
        <taxon>Bacillaceae</taxon>
        <taxon>Anaerobacillus</taxon>
    </lineage>
</organism>
<proteinExistence type="predicted"/>
<dbReference type="EMBL" id="LQXD01000099">
    <property type="protein sequence ID" value="OIJ16456.1"/>
    <property type="molecule type" value="Genomic_DNA"/>
</dbReference>
<keyword evidence="1" id="KW-0812">Transmembrane</keyword>
<feature type="transmembrane region" description="Helical" evidence="1">
    <location>
        <begin position="6"/>
        <end position="23"/>
    </location>
</feature>
<keyword evidence="1" id="KW-0472">Membrane</keyword>
<reference evidence="4 5" key="3">
    <citation type="journal article" date="2019" name="Int. J. Syst. Evol. Microbiol.">
        <title>Anaerobacillus isosaccharinicus sp. nov., an alkaliphilic bacterium which degrades isosaccharinic acid.</title>
        <authorList>
            <person name="Bassil N.M."/>
            <person name="Lloyd J.R."/>
        </authorList>
    </citation>
    <scope>NUCLEOTIDE SEQUENCE [LARGE SCALE GENOMIC DNA]</scope>
    <source>
        <strain evidence="4 5">NB2006</strain>
    </source>
</reference>
<dbReference type="Proteomes" id="UP000180175">
    <property type="component" value="Chromosome"/>
</dbReference>
<evidence type="ECO:0000313" key="5">
    <source>
        <dbReference type="Proteomes" id="UP000180175"/>
    </source>
</evidence>
<dbReference type="KEGG" id="aia:AWH56_011895"/>
<accession>A0A1S2LVU7</accession>
<name>A0A1S2LVU7_9BACI</name>
<evidence type="ECO:0000313" key="2">
    <source>
        <dbReference type="EMBL" id="OIJ16456.1"/>
    </source>
</evidence>
<keyword evidence="1" id="KW-1133">Transmembrane helix</keyword>
<reference evidence="4 5" key="2">
    <citation type="journal article" date="2017" name="Genome Announc.">
        <title>Draft Genome Sequences of Four Alkaliphilic Bacteria Belonging to the Anaerobacillus Genus.</title>
        <authorList>
            <person name="Bassil N.M."/>
            <person name="Lloyd J.R."/>
        </authorList>
    </citation>
    <scope>NUCLEOTIDE SEQUENCE [LARGE SCALE GENOMIC DNA]</scope>
    <source>
        <strain evidence="4 5">NB2006</strain>
    </source>
</reference>
<reference evidence="4" key="4">
    <citation type="submission" date="2020-10" db="EMBL/GenBank/DDBJ databases">
        <authorList>
            <person name="Bassil N.M."/>
            <person name="Lloyd J.R."/>
        </authorList>
    </citation>
    <scope>NUCLEOTIDE SEQUENCE</scope>
    <source>
        <strain evidence="4">NB2006</strain>
    </source>
</reference>
<evidence type="ECO:0000256" key="1">
    <source>
        <dbReference type="SAM" id="Phobius"/>
    </source>
</evidence>
<keyword evidence="5" id="KW-1185">Reference proteome</keyword>
<dbReference type="EMBL" id="LQXD01000065">
    <property type="protein sequence ID" value="OIJ20853.1"/>
    <property type="molecule type" value="Genomic_DNA"/>
</dbReference>
<sequence>MKSFVFRSIFILLIVLGITFIYYELTKEETFTIVAKDVETSVWIESNKLINPSYKRATLGLQYVDIVNISGEELDFRELEIGDKIKADLKPLAFLSDPPGLSAWKITLLN</sequence>
<evidence type="ECO:0008006" key="6">
    <source>
        <dbReference type="Google" id="ProtNLM"/>
    </source>
</evidence>